<proteinExistence type="predicted"/>
<gene>
    <name evidence="2" type="ORF">HMPREF1544_07474</name>
</gene>
<feature type="compositionally biased region" description="Basic residues" evidence="1">
    <location>
        <begin position="16"/>
        <end position="26"/>
    </location>
</feature>
<accession>S2JSN1</accession>
<feature type="region of interest" description="Disordered" evidence="1">
    <location>
        <begin position="15"/>
        <end position="40"/>
    </location>
</feature>
<dbReference type="Gene3D" id="6.10.140.1350">
    <property type="match status" value="1"/>
</dbReference>
<name>S2JSN1_MUCC1</name>
<evidence type="ECO:0000256" key="1">
    <source>
        <dbReference type="SAM" id="MobiDB-lite"/>
    </source>
</evidence>
<organism evidence="2 3">
    <name type="scientific">Mucor circinelloides f. circinelloides (strain 1006PhL)</name>
    <name type="common">Mucormycosis agent</name>
    <name type="synonym">Calyptromyces circinelloides</name>
    <dbReference type="NCBI Taxonomy" id="1220926"/>
    <lineage>
        <taxon>Eukaryota</taxon>
        <taxon>Fungi</taxon>
        <taxon>Fungi incertae sedis</taxon>
        <taxon>Mucoromycota</taxon>
        <taxon>Mucoromycotina</taxon>
        <taxon>Mucoromycetes</taxon>
        <taxon>Mucorales</taxon>
        <taxon>Mucorineae</taxon>
        <taxon>Mucoraceae</taxon>
        <taxon>Mucor</taxon>
    </lineage>
</organism>
<reference evidence="3" key="1">
    <citation type="submission" date="2013-05" db="EMBL/GenBank/DDBJ databases">
        <title>The Genome sequence of Mucor circinelloides f. circinelloides 1006PhL.</title>
        <authorList>
            <consortium name="The Broad Institute Genomics Platform"/>
            <person name="Cuomo C."/>
            <person name="Earl A."/>
            <person name="Findley K."/>
            <person name="Lee S.C."/>
            <person name="Walker B."/>
            <person name="Young S."/>
            <person name="Zeng Q."/>
            <person name="Gargeya S."/>
            <person name="Fitzgerald M."/>
            <person name="Haas B."/>
            <person name="Abouelleil A."/>
            <person name="Allen A.W."/>
            <person name="Alvarado L."/>
            <person name="Arachchi H.M."/>
            <person name="Berlin A.M."/>
            <person name="Chapman S.B."/>
            <person name="Gainer-Dewar J."/>
            <person name="Goldberg J."/>
            <person name="Griggs A."/>
            <person name="Gujja S."/>
            <person name="Hansen M."/>
            <person name="Howarth C."/>
            <person name="Imamovic A."/>
            <person name="Ireland A."/>
            <person name="Larimer J."/>
            <person name="McCowan C."/>
            <person name="Murphy C."/>
            <person name="Pearson M."/>
            <person name="Poon T.W."/>
            <person name="Priest M."/>
            <person name="Roberts A."/>
            <person name="Saif S."/>
            <person name="Shea T."/>
            <person name="Sisk P."/>
            <person name="Sykes S."/>
            <person name="Wortman J."/>
            <person name="Nusbaum C."/>
            <person name="Birren B."/>
        </authorList>
    </citation>
    <scope>NUCLEOTIDE SEQUENCE [LARGE SCALE GENOMIC DNA]</scope>
    <source>
        <strain evidence="3">1006PhL</strain>
    </source>
</reference>
<evidence type="ECO:0000313" key="2">
    <source>
        <dbReference type="EMBL" id="EPB85723.1"/>
    </source>
</evidence>
<sequence length="341" mass="37647">MLQLILCLVFSAPGNKPRRTTQKRQRTNAQPAHQKKAPSVETTLMMGFEAKEESNGADVSSMPDAVDSDFPDASSLPSYASSNKDIEPDEPVLASLVVGQANCTDDYTGAIAINPSRSVLIDASSASVAFQHTTLTVPVTAADHILRKALYCKLPDERRHELALLAHFISEQLTKKDKIDQELNSLFGSTLKAAHNKATILDEASFCDQDAAILNRKLEDTSDTINHLISKGKEQRLEAISVNNVLKLKGIPSGGSYRHKRFFDNAITHMEERVNQLSETVSMLEETVNGFDPNVQFTPQYLGTMLNHQNKVFMSLASRVADIHQAVACLSEHYRISSFIY</sequence>
<dbReference type="Proteomes" id="UP000014254">
    <property type="component" value="Unassembled WGS sequence"/>
</dbReference>
<evidence type="ECO:0000313" key="3">
    <source>
        <dbReference type="Proteomes" id="UP000014254"/>
    </source>
</evidence>
<protein>
    <submittedName>
        <fullName evidence="2">Uncharacterized protein</fullName>
    </submittedName>
</protein>
<dbReference type="InParanoid" id="S2JSN1"/>
<keyword evidence="3" id="KW-1185">Reference proteome</keyword>
<dbReference type="STRING" id="1220926.S2JSN1"/>
<dbReference type="AlphaFoldDB" id="S2JSN1"/>
<dbReference type="VEuPathDB" id="FungiDB:HMPREF1544_07474"/>
<dbReference type="OrthoDB" id="2538017at2759"/>
<dbReference type="EMBL" id="KE124005">
    <property type="protein sequence ID" value="EPB85723.1"/>
    <property type="molecule type" value="Genomic_DNA"/>
</dbReference>